<keyword evidence="2" id="KW-1185">Reference proteome</keyword>
<evidence type="ECO:0000313" key="1">
    <source>
        <dbReference type="EMBL" id="KAJ9586769.1"/>
    </source>
</evidence>
<dbReference type="EMBL" id="JASPKZ010006845">
    <property type="protein sequence ID" value="KAJ9586769.1"/>
    <property type="molecule type" value="Genomic_DNA"/>
</dbReference>
<feature type="non-terminal residue" evidence="1">
    <location>
        <position position="72"/>
    </location>
</feature>
<name>A0AAD8EEC8_DIPPU</name>
<proteinExistence type="predicted"/>
<evidence type="ECO:0000313" key="2">
    <source>
        <dbReference type="Proteomes" id="UP001233999"/>
    </source>
</evidence>
<dbReference type="AlphaFoldDB" id="A0AAD8EEC8"/>
<protein>
    <submittedName>
        <fullName evidence="1">Uncharacterized protein</fullName>
    </submittedName>
</protein>
<comment type="caution">
    <text evidence="1">The sequence shown here is derived from an EMBL/GenBank/DDBJ whole genome shotgun (WGS) entry which is preliminary data.</text>
</comment>
<gene>
    <name evidence="1" type="ORF">L9F63_019637</name>
</gene>
<feature type="non-terminal residue" evidence="1">
    <location>
        <position position="1"/>
    </location>
</feature>
<reference evidence="1" key="2">
    <citation type="submission" date="2023-05" db="EMBL/GenBank/DDBJ databases">
        <authorList>
            <person name="Fouks B."/>
        </authorList>
    </citation>
    <scope>NUCLEOTIDE SEQUENCE</scope>
    <source>
        <strain evidence="1">Stay&amp;Tobe</strain>
        <tissue evidence="1">Testes</tissue>
    </source>
</reference>
<organism evidence="1 2">
    <name type="scientific">Diploptera punctata</name>
    <name type="common">Pacific beetle cockroach</name>
    <dbReference type="NCBI Taxonomy" id="6984"/>
    <lineage>
        <taxon>Eukaryota</taxon>
        <taxon>Metazoa</taxon>
        <taxon>Ecdysozoa</taxon>
        <taxon>Arthropoda</taxon>
        <taxon>Hexapoda</taxon>
        <taxon>Insecta</taxon>
        <taxon>Pterygota</taxon>
        <taxon>Neoptera</taxon>
        <taxon>Polyneoptera</taxon>
        <taxon>Dictyoptera</taxon>
        <taxon>Blattodea</taxon>
        <taxon>Blaberoidea</taxon>
        <taxon>Blaberidae</taxon>
        <taxon>Diplopterinae</taxon>
        <taxon>Diploptera</taxon>
    </lineage>
</organism>
<sequence length="72" mass="8089">NQVRCGNVDLLPVTTILVKYKKLVTSTKKISYPCEKVLMALLATLPSFDYIYTICIIQESTDLLTTIFSDIS</sequence>
<accession>A0AAD8EEC8</accession>
<dbReference type="Proteomes" id="UP001233999">
    <property type="component" value="Unassembled WGS sequence"/>
</dbReference>
<reference evidence="1" key="1">
    <citation type="journal article" date="2023" name="IScience">
        <title>Live-bearing cockroach genome reveals convergent evolutionary mechanisms linked to viviparity in insects and beyond.</title>
        <authorList>
            <person name="Fouks B."/>
            <person name="Harrison M.C."/>
            <person name="Mikhailova A.A."/>
            <person name="Marchal E."/>
            <person name="English S."/>
            <person name="Carruthers M."/>
            <person name="Jennings E.C."/>
            <person name="Chiamaka E.L."/>
            <person name="Frigard R.A."/>
            <person name="Pippel M."/>
            <person name="Attardo G.M."/>
            <person name="Benoit J.B."/>
            <person name="Bornberg-Bauer E."/>
            <person name="Tobe S.S."/>
        </authorList>
    </citation>
    <scope>NUCLEOTIDE SEQUENCE</scope>
    <source>
        <strain evidence="1">Stay&amp;Tobe</strain>
    </source>
</reference>